<accession>A0A0C2MUE0</accession>
<evidence type="ECO:0000313" key="2">
    <source>
        <dbReference type="Proteomes" id="UP000031668"/>
    </source>
</evidence>
<organism evidence="1 2">
    <name type="scientific">Thelohanellus kitauei</name>
    <name type="common">Myxosporean</name>
    <dbReference type="NCBI Taxonomy" id="669202"/>
    <lineage>
        <taxon>Eukaryota</taxon>
        <taxon>Metazoa</taxon>
        <taxon>Cnidaria</taxon>
        <taxon>Myxozoa</taxon>
        <taxon>Myxosporea</taxon>
        <taxon>Bivalvulida</taxon>
        <taxon>Platysporina</taxon>
        <taxon>Myxobolidae</taxon>
        <taxon>Thelohanellus</taxon>
    </lineage>
</organism>
<gene>
    <name evidence="1" type="ORF">RF11_12320</name>
</gene>
<comment type="caution">
    <text evidence="1">The sequence shown here is derived from an EMBL/GenBank/DDBJ whole genome shotgun (WGS) entry which is preliminary data.</text>
</comment>
<sequence length="214" mass="24194">MLLLVSKPERKKLSFCPNSRSLSRLPFVDEINCKDNEFNCMIAARRRNQLQGRRIQLQGTLEIGPLFLNISSYDRSSNEASKIASLGAFTFDMHLTTIQPCKSLTNHEVFDIYAYKIRGTYGMQFVMKTSNNIGCMIQEFDPGTPSNPLLSQPQQQMSLDMDVMVDFSKYKNEDGMDGNLTSRGINIICNTENDLNTFDHLKIKRSLLSATVGS</sequence>
<name>A0A0C2MUE0_THEKT</name>
<reference evidence="1 2" key="1">
    <citation type="journal article" date="2014" name="Genome Biol. Evol.">
        <title>The genome of the myxosporean Thelohanellus kitauei shows adaptations to nutrient acquisition within its fish host.</title>
        <authorList>
            <person name="Yang Y."/>
            <person name="Xiong J."/>
            <person name="Zhou Z."/>
            <person name="Huo F."/>
            <person name="Miao W."/>
            <person name="Ran C."/>
            <person name="Liu Y."/>
            <person name="Zhang J."/>
            <person name="Feng J."/>
            <person name="Wang M."/>
            <person name="Wang M."/>
            <person name="Wang L."/>
            <person name="Yao B."/>
        </authorList>
    </citation>
    <scope>NUCLEOTIDE SEQUENCE [LARGE SCALE GENOMIC DNA]</scope>
    <source>
        <strain evidence="1">Wuqing</strain>
    </source>
</reference>
<dbReference type="Proteomes" id="UP000031668">
    <property type="component" value="Unassembled WGS sequence"/>
</dbReference>
<keyword evidence="2" id="KW-1185">Reference proteome</keyword>
<dbReference type="EMBL" id="JWZT01003082">
    <property type="protein sequence ID" value="KII67785.1"/>
    <property type="molecule type" value="Genomic_DNA"/>
</dbReference>
<protein>
    <submittedName>
        <fullName evidence="1">Uncharacterized protein</fullName>
    </submittedName>
</protein>
<dbReference type="AlphaFoldDB" id="A0A0C2MUE0"/>
<evidence type="ECO:0000313" key="1">
    <source>
        <dbReference type="EMBL" id="KII67785.1"/>
    </source>
</evidence>
<proteinExistence type="predicted"/>